<dbReference type="Proteomes" id="UP000502996">
    <property type="component" value="Chromosome"/>
</dbReference>
<accession>A0A6G6WGH1</accession>
<sequence>MARRAGRCAALVAVVLVALAGCGTASPPSRPTGVDELVVPTPSPDPGDFVDGVDNVWFPLPSGAVWTYDVSGAAPGIEGTATARVLPGTEDIAGVATTARELTMPDGTTTTDHYAQDRDGNVWCFGRDGLWRVGEDGAGAGLAMPAGPRLGDGWRAAYAAGVVDVRATVSSLDETVSTPVGRFTDVVALETTDVDAPQSGLQSLYARGVGLVEQLALEGPVVELRLRTGP</sequence>
<dbReference type="KEGG" id="nano:G5V58_16435"/>
<dbReference type="AlphaFoldDB" id="A0A6G6WGH1"/>
<organism evidence="2 3">
    <name type="scientific">Nocardioides anomalus</name>
    <dbReference type="NCBI Taxonomy" id="2712223"/>
    <lineage>
        <taxon>Bacteria</taxon>
        <taxon>Bacillati</taxon>
        <taxon>Actinomycetota</taxon>
        <taxon>Actinomycetes</taxon>
        <taxon>Propionibacteriales</taxon>
        <taxon>Nocardioidaceae</taxon>
        <taxon>Nocardioides</taxon>
    </lineage>
</organism>
<proteinExistence type="predicted"/>
<feature type="signal peptide" evidence="1">
    <location>
        <begin position="1"/>
        <end position="20"/>
    </location>
</feature>
<evidence type="ECO:0008006" key="4">
    <source>
        <dbReference type="Google" id="ProtNLM"/>
    </source>
</evidence>
<feature type="chain" id="PRO_5039608182" description="Lipoprotein" evidence="1">
    <location>
        <begin position="21"/>
        <end position="230"/>
    </location>
</feature>
<name>A0A6G6WGH1_9ACTN</name>
<evidence type="ECO:0000313" key="3">
    <source>
        <dbReference type="Proteomes" id="UP000502996"/>
    </source>
</evidence>
<dbReference type="EMBL" id="CP049257">
    <property type="protein sequence ID" value="QIG44150.1"/>
    <property type="molecule type" value="Genomic_DNA"/>
</dbReference>
<reference evidence="2 3" key="1">
    <citation type="submission" date="2020-02" db="EMBL/GenBank/DDBJ databases">
        <title>Full genome sequence of Nocardioides sp. R-3366.</title>
        <authorList>
            <person name="Im W.-T."/>
        </authorList>
    </citation>
    <scope>NUCLEOTIDE SEQUENCE [LARGE SCALE GENOMIC DNA]</scope>
    <source>
        <strain evidence="2 3">R-3366</strain>
    </source>
</reference>
<evidence type="ECO:0000256" key="1">
    <source>
        <dbReference type="SAM" id="SignalP"/>
    </source>
</evidence>
<evidence type="ECO:0000313" key="2">
    <source>
        <dbReference type="EMBL" id="QIG44150.1"/>
    </source>
</evidence>
<dbReference type="RefSeq" id="WP_165235036.1">
    <property type="nucleotide sequence ID" value="NZ_CP049257.1"/>
</dbReference>
<keyword evidence="1" id="KW-0732">Signal</keyword>
<dbReference type="PROSITE" id="PS51257">
    <property type="entry name" value="PROKAR_LIPOPROTEIN"/>
    <property type="match status" value="1"/>
</dbReference>
<gene>
    <name evidence="2" type="ORF">G5V58_16435</name>
</gene>
<keyword evidence="3" id="KW-1185">Reference proteome</keyword>
<protein>
    <recommendedName>
        <fullName evidence="4">Lipoprotein</fullName>
    </recommendedName>
</protein>